<organism evidence="1">
    <name type="scientific">uncultured Caudovirales phage</name>
    <dbReference type="NCBI Taxonomy" id="2100421"/>
    <lineage>
        <taxon>Viruses</taxon>
        <taxon>Duplodnaviria</taxon>
        <taxon>Heunggongvirae</taxon>
        <taxon>Uroviricota</taxon>
        <taxon>Caudoviricetes</taxon>
        <taxon>Peduoviridae</taxon>
        <taxon>Maltschvirus</taxon>
        <taxon>Maltschvirus maltsch</taxon>
    </lineage>
</organism>
<gene>
    <name evidence="1" type="ORF">UFOVP395_200</name>
</gene>
<dbReference type="EMBL" id="LR796380">
    <property type="protein sequence ID" value="CAB4140865.1"/>
    <property type="molecule type" value="Genomic_DNA"/>
</dbReference>
<accession>A0A6J5M1Q7</accession>
<name>A0A6J5M1Q7_9CAUD</name>
<reference evidence="1" key="1">
    <citation type="submission" date="2020-04" db="EMBL/GenBank/DDBJ databases">
        <authorList>
            <person name="Chiriac C."/>
            <person name="Salcher M."/>
            <person name="Ghai R."/>
            <person name="Kavagutti S V."/>
        </authorList>
    </citation>
    <scope>NUCLEOTIDE SEQUENCE</scope>
</reference>
<proteinExistence type="predicted"/>
<evidence type="ECO:0000313" key="1">
    <source>
        <dbReference type="EMBL" id="CAB4140865.1"/>
    </source>
</evidence>
<protein>
    <submittedName>
        <fullName evidence="1">Uncharacterized protein</fullName>
    </submittedName>
</protein>
<sequence length="68" mass="7861">MSIIDRLLDEAEKAQRKGHLLLAEVCRDAADELGLVIEERNRLKESHERAMIALEKVVMRLHEVEALR</sequence>